<dbReference type="PANTHER" id="PTHR32322">
    <property type="entry name" value="INNER MEMBRANE TRANSPORTER"/>
    <property type="match status" value="1"/>
</dbReference>
<feature type="domain" description="EamA" evidence="7">
    <location>
        <begin position="17"/>
        <end position="148"/>
    </location>
</feature>
<evidence type="ECO:0000256" key="6">
    <source>
        <dbReference type="SAM" id="Phobius"/>
    </source>
</evidence>
<dbReference type="InterPro" id="IPR000620">
    <property type="entry name" value="EamA_dom"/>
</dbReference>
<accession>A0ABT3G025</accession>
<keyword evidence="5 6" id="KW-0472">Membrane</keyword>
<evidence type="ECO:0000256" key="5">
    <source>
        <dbReference type="ARBA" id="ARBA00023136"/>
    </source>
</evidence>
<evidence type="ECO:0000259" key="7">
    <source>
        <dbReference type="Pfam" id="PF00892"/>
    </source>
</evidence>
<dbReference type="Gene3D" id="1.10.3730.20">
    <property type="match status" value="1"/>
</dbReference>
<organism evidence="8 9">
    <name type="scientific">Luteolibacter rhizosphaerae</name>
    <dbReference type="NCBI Taxonomy" id="2989719"/>
    <lineage>
        <taxon>Bacteria</taxon>
        <taxon>Pseudomonadati</taxon>
        <taxon>Verrucomicrobiota</taxon>
        <taxon>Verrucomicrobiia</taxon>
        <taxon>Verrucomicrobiales</taxon>
        <taxon>Verrucomicrobiaceae</taxon>
        <taxon>Luteolibacter</taxon>
    </lineage>
</organism>
<comment type="similarity">
    <text evidence="2">Belongs to the EamA transporter family.</text>
</comment>
<feature type="domain" description="EamA" evidence="7">
    <location>
        <begin position="162"/>
        <end position="298"/>
    </location>
</feature>
<comment type="subcellular location">
    <subcellularLocation>
        <location evidence="1">Membrane</location>
        <topology evidence="1">Multi-pass membrane protein</topology>
    </subcellularLocation>
</comment>
<feature type="transmembrane region" description="Helical" evidence="6">
    <location>
        <begin position="225"/>
        <end position="244"/>
    </location>
</feature>
<sequence length="300" mass="32286">MNPDPIATRKPLDGFSIASMVGLCVIWGFQQVAIKAAAPDMSPVLQVGIRSAGAALLVLALMLVRRENLSLRDGTLMPGLLVGLLFGGEFMAVSMGLNFTTAGHMAVFLYTAPIFTVLGIPFLSREERMNRKQWLGAGVAFAGVAMAFSGSFFGPNGKNMLLGDALGILGGILWAATTLVIRGSRLSETPATKTLLYQLAGAGLMLPAYAWLSGKMGAVTWTPRLGANLVFQTVVVAFASYLYWFWLLRKYLASRLSVFSFLTPMFGITFGVLILKEPLDPRFVIGALLVLTGITIVNRR</sequence>
<evidence type="ECO:0000256" key="3">
    <source>
        <dbReference type="ARBA" id="ARBA00022692"/>
    </source>
</evidence>
<dbReference type="Pfam" id="PF00892">
    <property type="entry name" value="EamA"/>
    <property type="match status" value="2"/>
</dbReference>
<dbReference type="EMBL" id="JAPDDR010000003">
    <property type="protein sequence ID" value="MCW1913185.1"/>
    <property type="molecule type" value="Genomic_DNA"/>
</dbReference>
<dbReference type="PANTHER" id="PTHR32322:SF2">
    <property type="entry name" value="EAMA DOMAIN-CONTAINING PROTEIN"/>
    <property type="match status" value="1"/>
</dbReference>
<proteinExistence type="inferred from homology"/>
<feature type="transmembrane region" description="Helical" evidence="6">
    <location>
        <begin position="76"/>
        <end position="97"/>
    </location>
</feature>
<gene>
    <name evidence="8" type="ORF">OJ996_06360</name>
</gene>
<feature type="transmembrane region" description="Helical" evidence="6">
    <location>
        <begin position="165"/>
        <end position="183"/>
    </location>
</feature>
<protein>
    <submittedName>
        <fullName evidence="8">DMT family transporter</fullName>
    </submittedName>
</protein>
<evidence type="ECO:0000313" key="8">
    <source>
        <dbReference type="EMBL" id="MCW1913185.1"/>
    </source>
</evidence>
<evidence type="ECO:0000313" key="9">
    <source>
        <dbReference type="Proteomes" id="UP001165653"/>
    </source>
</evidence>
<keyword evidence="4 6" id="KW-1133">Transmembrane helix</keyword>
<evidence type="ECO:0000256" key="2">
    <source>
        <dbReference type="ARBA" id="ARBA00007362"/>
    </source>
</evidence>
<name>A0ABT3G025_9BACT</name>
<dbReference type="Proteomes" id="UP001165653">
    <property type="component" value="Unassembled WGS sequence"/>
</dbReference>
<feature type="transmembrane region" description="Helical" evidence="6">
    <location>
        <begin position="12"/>
        <end position="32"/>
    </location>
</feature>
<evidence type="ECO:0000256" key="4">
    <source>
        <dbReference type="ARBA" id="ARBA00022989"/>
    </source>
</evidence>
<feature type="transmembrane region" description="Helical" evidence="6">
    <location>
        <begin position="135"/>
        <end position="153"/>
    </location>
</feature>
<dbReference type="InterPro" id="IPR050638">
    <property type="entry name" value="AA-Vitamin_Transporters"/>
</dbReference>
<keyword evidence="3 6" id="KW-0812">Transmembrane</keyword>
<dbReference type="InterPro" id="IPR037185">
    <property type="entry name" value="EmrE-like"/>
</dbReference>
<dbReference type="SUPFAM" id="SSF103481">
    <property type="entry name" value="Multidrug resistance efflux transporter EmrE"/>
    <property type="match status" value="2"/>
</dbReference>
<comment type="caution">
    <text evidence="8">The sequence shown here is derived from an EMBL/GenBank/DDBJ whole genome shotgun (WGS) entry which is preliminary data.</text>
</comment>
<keyword evidence="9" id="KW-1185">Reference proteome</keyword>
<evidence type="ECO:0000256" key="1">
    <source>
        <dbReference type="ARBA" id="ARBA00004141"/>
    </source>
</evidence>
<feature type="transmembrane region" description="Helical" evidence="6">
    <location>
        <begin position="44"/>
        <end position="64"/>
    </location>
</feature>
<feature type="transmembrane region" description="Helical" evidence="6">
    <location>
        <begin position="281"/>
        <end position="298"/>
    </location>
</feature>
<feature type="transmembrane region" description="Helical" evidence="6">
    <location>
        <begin position="195"/>
        <end position="213"/>
    </location>
</feature>
<reference evidence="8" key="1">
    <citation type="submission" date="2022-10" db="EMBL/GenBank/DDBJ databases">
        <title>Luteolibacter sp. GHJ8, whole genome shotgun sequencing project.</title>
        <authorList>
            <person name="Zhao G."/>
            <person name="Shen L."/>
        </authorList>
    </citation>
    <scope>NUCLEOTIDE SEQUENCE</scope>
    <source>
        <strain evidence="8">GHJ8</strain>
    </source>
</reference>
<feature type="transmembrane region" description="Helical" evidence="6">
    <location>
        <begin position="256"/>
        <end position="275"/>
    </location>
</feature>
<feature type="transmembrane region" description="Helical" evidence="6">
    <location>
        <begin position="103"/>
        <end position="123"/>
    </location>
</feature>